<gene>
    <name evidence="9" type="ORF">KUV50_01680</name>
</gene>
<evidence type="ECO:0000256" key="1">
    <source>
        <dbReference type="ARBA" id="ARBA00004651"/>
    </source>
</evidence>
<protein>
    <submittedName>
        <fullName evidence="9">AI-2E family transporter</fullName>
    </submittedName>
</protein>
<evidence type="ECO:0000256" key="8">
    <source>
        <dbReference type="SAM" id="Phobius"/>
    </source>
</evidence>
<dbReference type="PANTHER" id="PTHR21716:SF53">
    <property type="entry name" value="PERMEASE PERM-RELATED"/>
    <property type="match status" value="1"/>
</dbReference>
<feature type="transmembrane region" description="Helical" evidence="8">
    <location>
        <begin position="7"/>
        <end position="26"/>
    </location>
</feature>
<accession>A0A953HJF3</accession>
<feature type="transmembrane region" description="Helical" evidence="8">
    <location>
        <begin position="32"/>
        <end position="53"/>
    </location>
</feature>
<keyword evidence="7 8" id="KW-0472">Membrane</keyword>
<dbReference type="AlphaFoldDB" id="A0A953HJF3"/>
<dbReference type="PANTHER" id="PTHR21716">
    <property type="entry name" value="TRANSMEMBRANE PROTEIN"/>
    <property type="match status" value="1"/>
</dbReference>
<keyword evidence="4" id="KW-1003">Cell membrane</keyword>
<evidence type="ECO:0000313" key="10">
    <source>
        <dbReference type="Proteomes" id="UP000753961"/>
    </source>
</evidence>
<dbReference type="GO" id="GO:0005886">
    <property type="term" value="C:plasma membrane"/>
    <property type="evidence" value="ECO:0007669"/>
    <property type="project" value="UniProtKB-SubCell"/>
</dbReference>
<evidence type="ECO:0000256" key="3">
    <source>
        <dbReference type="ARBA" id="ARBA00022448"/>
    </source>
</evidence>
<reference evidence="9" key="1">
    <citation type="submission" date="2021-06" db="EMBL/GenBank/DDBJ databases">
        <title>44 bacteria genomes isolated from Dapeng, Shenzhen.</title>
        <authorList>
            <person name="Zheng W."/>
            <person name="Yu S."/>
            <person name="Huang Y."/>
        </authorList>
    </citation>
    <scope>NUCLEOTIDE SEQUENCE</scope>
    <source>
        <strain evidence="9">DP5N28-2</strain>
    </source>
</reference>
<feature type="transmembrane region" description="Helical" evidence="8">
    <location>
        <begin position="202"/>
        <end position="223"/>
    </location>
</feature>
<dbReference type="Proteomes" id="UP000753961">
    <property type="component" value="Unassembled WGS sequence"/>
</dbReference>
<keyword evidence="3" id="KW-0813">Transport</keyword>
<evidence type="ECO:0000256" key="2">
    <source>
        <dbReference type="ARBA" id="ARBA00009773"/>
    </source>
</evidence>
<sequence length="381" mass="42869">MRKNVLNWNKISNILISAVILGFLLIKGHAFLVPLVFAIFLSILILPLYNFFYRLTRTDWLSIVFSFLIILSAIGGVMYFFSVQIYSVFSELSEIQGTMSKGINKINYFIAEKFHLSSEVVRDWIDSQVNLLVELPSTYISQGVSSSSTFLIQSLICLVYMFFILLYKDAFQNFIISQFPKTNRADIFEVLESISKVSQQYFLGRLLVMVILAVLNSLGLWILGIGFPILWGTLAAVLTIIPYIGTTLGGTFPFIYAFATEDSLWAPVGVVIMYQVVQQLEGNIITPKIVGGTMKLNPFVSIVAMVAGGLMWGISGLVIALPVIAIIKILFDHVELMQPIGLLLDKDLAVKKDKFLNEYDQDKYRLVNYLTARESSNEKEL</sequence>
<keyword evidence="6 8" id="KW-1133">Transmembrane helix</keyword>
<proteinExistence type="inferred from homology"/>
<evidence type="ECO:0000256" key="5">
    <source>
        <dbReference type="ARBA" id="ARBA00022692"/>
    </source>
</evidence>
<keyword evidence="10" id="KW-1185">Reference proteome</keyword>
<comment type="caution">
    <text evidence="9">The sequence shown here is derived from an EMBL/GenBank/DDBJ whole genome shotgun (WGS) entry which is preliminary data.</text>
</comment>
<keyword evidence="5 8" id="KW-0812">Transmembrane</keyword>
<feature type="transmembrane region" description="Helical" evidence="8">
    <location>
        <begin position="300"/>
        <end position="327"/>
    </location>
</feature>
<feature type="transmembrane region" description="Helical" evidence="8">
    <location>
        <begin position="150"/>
        <end position="167"/>
    </location>
</feature>
<name>A0A953HJF3_9BACT</name>
<dbReference type="EMBL" id="JAHVHU010000002">
    <property type="protein sequence ID" value="MBY5956827.1"/>
    <property type="molecule type" value="Genomic_DNA"/>
</dbReference>
<feature type="transmembrane region" description="Helical" evidence="8">
    <location>
        <begin position="60"/>
        <end position="81"/>
    </location>
</feature>
<feature type="transmembrane region" description="Helical" evidence="8">
    <location>
        <begin position="229"/>
        <end position="256"/>
    </location>
</feature>
<comment type="similarity">
    <text evidence="2">Belongs to the autoinducer-2 exporter (AI-2E) (TC 2.A.86) family.</text>
</comment>
<evidence type="ECO:0000256" key="6">
    <source>
        <dbReference type="ARBA" id="ARBA00022989"/>
    </source>
</evidence>
<organism evidence="9 10">
    <name type="scientific">Membranihabitans marinus</name>
    <dbReference type="NCBI Taxonomy" id="1227546"/>
    <lineage>
        <taxon>Bacteria</taxon>
        <taxon>Pseudomonadati</taxon>
        <taxon>Bacteroidota</taxon>
        <taxon>Saprospiria</taxon>
        <taxon>Saprospirales</taxon>
        <taxon>Saprospiraceae</taxon>
        <taxon>Membranihabitans</taxon>
    </lineage>
</organism>
<evidence type="ECO:0000313" key="9">
    <source>
        <dbReference type="EMBL" id="MBY5956827.1"/>
    </source>
</evidence>
<dbReference type="RefSeq" id="WP_222578347.1">
    <property type="nucleotide sequence ID" value="NZ_JAHVHU010000002.1"/>
</dbReference>
<evidence type="ECO:0000256" key="4">
    <source>
        <dbReference type="ARBA" id="ARBA00022475"/>
    </source>
</evidence>
<comment type="subcellular location">
    <subcellularLocation>
        <location evidence="1">Cell membrane</location>
        <topology evidence="1">Multi-pass membrane protein</topology>
    </subcellularLocation>
</comment>
<dbReference type="InterPro" id="IPR002549">
    <property type="entry name" value="AI-2E-like"/>
</dbReference>
<dbReference type="Pfam" id="PF01594">
    <property type="entry name" value="AI-2E_transport"/>
    <property type="match status" value="1"/>
</dbReference>
<evidence type="ECO:0000256" key="7">
    <source>
        <dbReference type="ARBA" id="ARBA00023136"/>
    </source>
</evidence>